<organism evidence="2 3">
    <name type="scientific">Thalassobacterium sedimentorum</name>
    <dbReference type="NCBI Taxonomy" id="3041258"/>
    <lineage>
        <taxon>Bacteria</taxon>
        <taxon>Pseudomonadati</taxon>
        <taxon>Verrucomicrobiota</taxon>
        <taxon>Opitutia</taxon>
        <taxon>Puniceicoccales</taxon>
        <taxon>Coraliomargaritaceae</taxon>
        <taxon>Thalassobacterium</taxon>
    </lineage>
</organism>
<name>A0ABU1AEE0_9BACT</name>
<dbReference type="Gene3D" id="3.30.70.1290">
    <property type="entry name" value="Transposase IS200-like"/>
    <property type="match status" value="1"/>
</dbReference>
<proteinExistence type="predicted"/>
<dbReference type="PANTHER" id="PTHR34322:SF2">
    <property type="entry name" value="TRANSPOSASE IS200-LIKE DOMAIN-CONTAINING PROTEIN"/>
    <property type="match status" value="1"/>
</dbReference>
<accession>A0ABU1AEE0</accession>
<dbReference type="SUPFAM" id="SSF143422">
    <property type="entry name" value="Transposase IS200-like"/>
    <property type="match status" value="1"/>
</dbReference>
<evidence type="ECO:0000259" key="1">
    <source>
        <dbReference type="SMART" id="SM01321"/>
    </source>
</evidence>
<protein>
    <submittedName>
        <fullName evidence="2">Transposase</fullName>
    </submittedName>
</protein>
<dbReference type="EMBL" id="JARXIC010000002">
    <property type="protein sequence ID" value="MDQ8193122.1"/>
    <property type="molecule type" value="Genomic_DNA"/>
</dbReference>
<dbReference type="Pfam" id="PF01797">
    <property type="entry name" value="Y1_Tnp"/>
    <property type="match status" value="1"/>
</dbReference>
<feature type="domain" description="Transposase IS200-like" evidence="1">
    <location>
        <begin position="14"/>
        <end position="182"/>
    </location>
</feature>
<evidence type="ECO:0000313" key="3">
    <source>
        <dbReference type="Proteomes" id="UP001243717"/>
    </source>
</evidence>
<gene>
    <name evidence="2" type="ORF">QEH59_01700</name>
</gene>
<dbReference type="SMART" id="SM01321">
    <property type="entry name" value="Y1_Tnp"/>
    <property type="match status" value="1"/>
</dbReference>
<keyword evidence="3" id="KW-1185">Reference proteome</keyword>
<sequence>MMQGRFRGRHLVQGSVGVYHVTSRTACGQFLFDDEAKAVFLKILRKQAGFCGVDVLAYCVMGNHFHLLVSVPSDVNVSDSELLRRYRLLYSEGHCPPSAPLPGMLARLLEVNGEAGQAVRERLLARMHDLSAFVRELKQRFGIWYNYRHQNKGTIWSDRFHSVIVEASAEALSTVAAYIDLNPVRAGLVADPADYHFSSYGRAIGGNREARRGYERVFCLSAAWKAVLPSYNLILYGKGYQSKGAVGKDYGRIDPVVAQRVIENHGKLPLSDVLRLRVRYFTAGTAIGSASFLKELATGLRESHGLERKRDDYPMRCAEWGDLRSFRNLQVEPVVTSSFDGG</sequence>
<dbReference type="InterPro" id="IPR036515">
    <property type="entry name" value="Transposase_17_sf"/>
</dbReference>
<dbReference type="InterPro" id="IPR002686">
    <property type="entry name" value="Transposase_17"/>
</dbReference>
<reference evidence="2 3" key="1">
    <citation type="submission" date="2023-04" db="EMBL/GenBank/DDBJ databases">
        <title>A novel bacteria isolated from coastal sediment.</title>
        <authorList>
            <person name="Liu X.-J."/>
            <person name="Du Z.-J."/>
        </authorList>
    </citation>
    <scope>NUCLEOTIDE SEQUENCE [LARGE SCALE GENOMIC DNA]</scope>
    <source>
        <strain evidence="2 3">SDUM461004</strain>
    </source>
</reference>
<evidence type="ECO:0000313" key="2">
    <source>
        <dbReference type="EMBL" id="MDQ8193122.1"/>
    </source>
</evidence>
<dbReference type="PANTHER" id="PTHR34322">
    <property type="entry name" value="TRANSPOSASE, Y1_TNP DOMAIN-CONTAINING"/>
    <property type="match status" value="1"/>
</dbReference>
<dbReference type="Proteomes" id="UP001243717">
    <property type="component" value="Unassembled WGS sequence"/>
</dbReference>
<comment type="caution">
    <text evidence="2">The sequence shown here is derived from an EMBL/GenBank/DDBJ whole genome shotgun (WGS) entry which is preliminary data.</text>
</comment>